<gene>
    <name evidence="2" type="ORF">N482_06635</name>
</gene>
<sequence length="1433" mass="164356">MPLLLCLVLLLGITLKPAIAQEAYLQADVSWYDAQTRQLSRSAADITIKKNQTRSLFLPAGQWLSVDPSTLEKVDFWQGQTFYAFAQIDKDQWLCRENSCQLAATERARVIKLNNVTENPIQIHVWRGYQHDHRDPFRRAVSLPLPGKTVELAQERNVLYPLSNSQSVKVFFKHAKKLKLTVHRDLYDVSEGGKVFALVNDKPVSIINVSSAQAQEYNRHKLGIANVDYLAVPANSYLTLQSHTKTWVKLEQMHRGIYDVDAAIKQQEKLFNPYWVNNLDESLTQIYLEHDISALVQFRPEQATPLALRRYQDLVSTVSTGSYLTPISPSNQSIAIHRRKVPLYQSLREAKQQLFQSRVNNTLLFARLKKSLHFDLSQEQRVNPRALLYIRSNRNTELVVDVDGERTKLFVKARQGFVPLQIDVAMDAKQISLFSASEANLDVAVQIRTLLPLPNNELLYAQPKKLSDKSAVTAKLLTQIQQTKADSYLNNLSAFKIPLLSESDAFADSKQNNAAALSHWRYQLGEVEYLVNQSPTEALPKLRTLINSPYSEIRLRAWHLRLEILSDLNQNNAVLRYLSALLQQPDQMLSDFAANALLIRYQQSNQVFNIQGLCALKASLKGCPQLVMSTLFAQGKFLETLWLDHDTKLFSAQSHKLYQGLGYASYTEYTQEDLPNYDLSYFEQVQLIGDTATYKAFKVGKSPLTLTAHSPVNIKINARVEGQSDDENAIKWLHVDTQTNNYFMPLFSDVLSTTSVKTPNEENILSIASSSMIALKAGETLTLGSNTPIYLQLQTFDSKHFDPYSTQQLSQFELGMPFMNLLHQQSGTNLTSLTTLLNNALYRLENNTLKDYEFTALFSKLSTLQVPSQLAKLHDRVQSYGHWVAAEQYVNYAGTQLVDLSAIESRSIAEQISRHTSQVDNAKGLTIRPYHTLSLDFSALESLQTRLVFHFSDTELISNAAALVAIETTNEKTVWPITGRESTFGLKQSELGSGIVKIRWLNPYLSQVLQVEVQVQNKKNWQNIELDQRQLFYYASSTQPVSAALTKDALVKIEYIKDNLRKEAVDFYPAGVISVPNSYSRLARLFTWQLNLNRQKIAVAPPITPIPLKRPKLHFDRLARHFNTPLINANGNNTHIEGFVSYDRDGIFQTSEPIETAHRLDIGMRLRNRFKQHWYLLEGAYRVNNLRYESLSLDGVYNWLDDDSPWYSEMGLYNRWQETTTSHETHLTSHLDTTIGQSWRDDTSVRHQWWWQPYFYYTSIDKQEYLDDPLISQDMYNFYRAQHMHGWQAGYRIRYQPWVDSQFNGQISGVSNEDWTSLDTVTFSGSWQQYYQGHIFNVGLSSSYVFADDHRPNATWQYLTSIGWQTLFDFSEHTAGWISLNWTQDWFRNNHNVRLEITLGNLQNTGFAPFAHDEIIFESLQLTHFLEQDINGR</sequence>
<evidence type="ECO:0000256" key="1">
    <source>
        <dbReference type="SAM" id="SignalP"/>
    </source>
</evidence>
<dbReference type="Proteomes" id="UP000076587">
    <property type="component" value="Unassembled WGS sequence"/>
</dbReference>
<proteinExistence type="predicted"/>
<dbReference type="RefSeq" id="WP_063376373.1">
    <property type="nucleotide sequence ID" value="NZ_AUXT01000134.1"/>
</dbReference>
<name>A0A167DQT5_9GAMM</name>
<evidence type="ECO:0000313" key="3">
    <source>
        <dbReference type="Proteomes" id="UP000076587"/>
    </source>
</evidence>
<keyword evidence="1" id="KW-0732">Signal</keyword>
<dbReference type="PATRIC" id="fig|1365253.3.peg.1563"/>
<feature type="signal peptide" evidence="1">
    <location>
        <begin position="1"/>
        <end position="20"/>
    </location>
</feature>
<dbReference type="OrthoDB" id="6313756at2"/>
<protein>
    <submittedName>
        <fullName evidence="2">Uncharacterized protein</fullName>
    </submittedName>
</protein>
<organism evidence="2 3">
    <name type="scientific">Pseudoalteromonas luteoviolacea NCIMB 1942</name>
    <dbReference type="NCBI Taxonomy" id="1365253"/>
    <lineage>
        <taxon>Bacteria</taxon>
        <taxon>Pseudomonadati</taxon>
        <taxon>Pseudomonadota</taxon>
        <taxon>Gammaproteobacteria</taxon>
        <taxon>Alteromonadales</taxon>
        <taxon>Pseudoalteromonadaceae</taxon>
        <taxon>Pseudoalteromonas</taxon>
    </lineage>
</organism>
<feature type="chain" id="PRO_5007885295" evidence="1">
    <location>
        <begin position="21"/>
        <end position="1433"/>
    </location>
</feature>
<accession>A0A167DQT5</accession>
<evidence type="ECO:0000313" key="2">
    <source>
        <dbReference type="EMBL" id="KZN49210.1"/>
    </source>
</evidence>
<comment type="caution">
    <text evidence="2">The sequence shown here is derived from an EMBL/GenBank/DDBJ whole genome shotgun (WGS) entry which is preliminary data.</text>
</comment>
<dbReference type="EMBL" id="AUXT01000134">
    <property type="protein sequence ID" value="KZN49210.1"/>
    <property type="molecule type" value="Genomic_DNA"/>
</dbReference>
<reference evidence="2 3" key="1">
    <citation type="submission" date="2013-07" db="EMBL/GenBank/DDBJ databases">
        <title>Comparative Genomic and Metabolomic Analysis of Twelve Strains of Pseudoalteromonas luteoviolacea.</title>
        <authorList>
            <person name="Vynne N.G."/>
            <person name="Mansson M."/>
            <person name="Gram L."/>
        </authorList>
    </citation>
    <scope>NUCLEOTIDE SEQUENCE [LARGE SCALE GENOMIC DNA]</scope>
    <source>
        <strain evidence="2 3">NCIMB 1942</strain>
    </source>
</reference>